<feature type="transmembrane region" description="Helical" evidence="6">
    <location>
        <begin position="266"/>
        <end position="285"/>
    </location>
</feature>
<evidence type="ECO:0000256" key="2">
    <source>
        <dbReference type="ARBA" id="ARBA00010199"/>
    </source>
</evidence>
<evidence type="ECO:0000256" key="6">
    <source>
        <dbReference type="SAM" id="Phobius"/>
    </source>
</evidence>
<dbReference type="EMBL" id="CP019343">
    <property type="protein sequence ID" value="ARN74060.1"/>
    <property type="molecule type" value="Genomic_DNA"/>
</dbReference>
<evidence type="ECO:0000256" key="1">
    <source>
        <dbReference type="ARBA" id="ARBA00004141"/>
    </source>
</evidence>
<dbReference type="InterPro" id="IPR002528">
    <property type="entry name" value="MATE_fam"/>
</dbReference>
<dbReference type="NCBIfam" id="TIGR00797">
    <property type="entry name" value="matE"/>
    <property type="match status" value="1"/>
</dbReference>
<name>A0A1X9N7L2_9GAMM</name>
<feature type="transmembrane region" description="Helical" evidence="6">
    <location>
        <begin position="42"/>
        <end position="62"/>
    </location>
</feature>
<dbReference type="Proteomes" id="UP000193450">
    <property type="component" value="Chromosome"/>
</dbReference>
<keyword evidence="4 6" id="KW-1133">Transmembrane helix</keyword>
<gene>
    <name evidence="7" type="ORF">BST96_07965</name>
</gene>
<feature type="transmembrane region" description="Helical" evidence="6">
    <location>
        <begin position="131"/>
        <end position="153"/>
    </location>
</feature>
<dbReference type="InterPro" id="IPR044644">
    <property type="entry name" value="DinF-like"/>
</dbReference>
<dbReference type="RefSeq" id="WP_240554917.1">
    <property type="nucleotide sequence ID" value="NZ_CP019343.1"/>
</dbReference>
<dbReference type="GO" id="GO:0005886">
    <property type="term" value="C:plasma membrane"/>
    <property type="evidence" value="ECO:0007669"/>
    <property type="project" value="TreeGrafter"/>
</dbReference>
<comment type="subcellular location">
    <subcellularLocation>
        <location evidence="1">Membrane</location>
        <topology evidence="1">Multi-pass membrane protein</topology>
    </subcellularLocation>
</comment>
<dbReference type="PANTHER" id="PTHR42893">
    <property type="entry name" value="PROTEIN DETOXIFICATION 44, CHLOROPLASTIC-RELATED"/>
    <property type="match status" value="1"/>
</dbReference>
<feature type="transmembrane region" description="Helical" evidence="6">
    <location>
        <begin position="387"/>
        <end position="403"/>
    </location>
</feature>
<organism evidence="7 8">
    <name type="scientific">Oceanicoccus sagamiensis</name>
    <dbReference type="NCBI Taxonomy" id="716816"/>
    <lineage>
        <taxon>Bacteria</taxon>
        <taxon>Pseudomonadati</taxon>
        <taxon>Pseudomonadota</taxon>
        <taxon>Gammaproteobacteria</taxon>
        <taxon>Cellvibrionales</taxon>
        <taxon>Spongiibacteraceae</taxon>
        <taxon>Oceanicoccus</taxon>
    </lineage>
</organism>
<feature type="transmembrane region" description="Helical" evidence="6">
    <location>
        <begin position="160"/>
        <end position="183"/>
    </location>
</feature>
<dbReference type="KEGG" id="osg:BST96_07965"/>
<evidence type="ECO:0000256" key="5">
    <source>
        <dbReference type="ARBA" id="ARBA00023136"/>
    </source>
</evidence>
<protein>
    <submittedName>
        <fullName evidence="7">MATE family efflux transporter</fullName>
    </submittedName>
</protein>
<feature type="transmembrane region" description="Helical" evidence="6">
    <location>
        <begin position="354"/>
        <end position="375"/>
    </location>
</feature>
<evidence type="ECO:0000313" key="7">
    <source>
        <dbReference type="EMBL" id="ARN74060.1"/>
    </source>
</evidence>
<evidence type="ECO:0000313" key="8">
    <source>
        <dbReference type="Proteomes" id="UP000193450"/>
    </source>
</evidence>
<keyword evidence="8" id="KW-1185">Reference proteome</keyword>
<feature type="transmembrane region" description="Helical" evidence="6">
    <location>
        <begin position="12"/>
        <end position="36"/>
    </location>
</feature>
<comment type="similarity">
    <text evidence="2">Belongs to the multi antimicrobial extrusion (MATE) (TC 2.A.66.1) family.</text>
</comment>
<accession>A0A1X9N7L2</accession>
<feature type="transmembrane region" description="Helical" evidence="6">
    <location>
        <begin position="409"/>
        <end position="431"/>
    </location>
</feature>
<dbReference type="Pfam" id="PF01554">
    <property type="entry name" value="MatE"/>
    <property type="match status" value="2"/>
</dbReference>
<dbReference type="AlphaFoldDB" id="A0A1X9N7L2"/>
<feature type="transmembrane region" description="Helical" evidence="6">
    <location>
        <begin position="93"/>
        <end position="119"/>
    </location>
</feature>
<evidence type="ECO:0000256" key="4">
    <source>
        <dbReference type="ARBA" id="ARBA00022989"/>
    </source>
</evidence>
<dbReference type="STRING" id="716816.BST96_07965"/>
<feature type="transmembrane region" description="Helical" evidence="6">
    <location>
        <begin position="315"/>
        <end position="334"/>
    </location>
</feature>
<proteinExistence type="inferred from homology"/>
<feature type="transmembrane region" description="Helical" evidence="6">
    <location>
        <begin position="189"/>
        <end position="209"/>
    </location>
</feature>
<dbReference type="GO" id="GO:0042910">
    <property type="term" value="F:xenobiotic transmembrane transporter activity"/>
    <property type="evidence" value="ECO:0007669"/>
    <property type="project" value="InterPro"/>
</dbReference>
<dbReference type="GO" id="GO:0015297">
    <property type="term" value="F:antiporter activity"/>
    <property type="evidence" value="ECO:0007669"/>
    <property type="project" value="InterPro"/>
</dbReference>
<feature type="transmembrane region" description="Helical" evidence="6">
    <location>
        <begin position="242"/>
        <end position="260"/>
    </location>
</feature>
<dbReference type="CDD" id="cd13136">
    <property type="entry name" value="MATE_DinF_like"/>
    <property type="match status" value="1"/>
</dbReference>
<sequence length="440" mass="48214">MTLGRDLNHKIWRLAWPMIISNLSVPMLGLVDTAILGHLENAQYLAAVAVGGSILAFLYWGFGFLRMGTTGLTAQAFGADNHPQSRLIAGQSILLGLGIGLVIVFLSPFLLMLGLFLVVPPAGGYELAMNYAQIRIFSAPAVLVNYAIVGWFIGQQNTRWPLLITVFTNALNVGLDFLLIIGLDMKSEGAAIATLIAEYSGCGLALLLLSKAMGQQQGTSIRLAQLLHWPDYRQLLVVNRHLFVRTMVLLACFAFFTAQGSSQGDIVLAANTLIMNLLLLTSFGLDGFAHAAEALTGDAAGQRNRQRFLATCRQCALWSLITAGLFTLLFAVAGSQLIGLLTSINAVQAEALRYLPWLLLLPFTAVWSYLLDGIFIGTTQTAAMQNSMLLSALLVYLPCWYFSQQWGNHGLWFAFIAFNLARGLSLAVIFYRNNRRQSWW</sequence>
<keyword evidence="3 6" id="KW-0812">Transmembrane</keyword>
<dbReference type="PANTHER" id="PTHR42893:SF46">
    <property type="entry name" value="PROTEIN DETOXIFICATION 44, CHLOROPLASTIC"/>
    <property type="match status" value="1"/>
</dbReference>
<reference evidence="7 8" key="1">
    <citation type="submission" date="2016-11" db="EMBL/GenBank/DDBJ databases">
        <title>Trade-off between light-utilization and light-protection in marine flavobacteria.</title>
        <authorList>
            <person name="Kumagai Y."/>
        </authorList>
    </citation>
    <scope>NUCLEOTIDE SEQUENCE [LARGE SCALE GENOMIC DNA]</scope>
    <source>
        <strain evidence="7 8">NBRC 107125</strain>
    </source>
</reference>
<evidence type="ECO:0000256" key="3">
    <source>
        <dbReference type="ARBA" id="ARBA00022692"/>
    </source>
</evidence>
<keyword evidence="5 6" id="KW-0472">Membrane</keyword>